<dbReference type="GO" id="GO:0046872">
    <property type="term" value="F:metal ion binding"/>
    <property type="evidence" value="ECO:0007669"/>
    <property type="project" value="UniProtKB-KW"/>
</dbReference>
<dbReference type="GO" id="GO:0045454">
    <property type="term" value="P:cell redox homeostasis"/>
    <property type="evidence" value="ECO:0007669"/>
    <property type="project" value="TreeGrafter"/>
</dbReference>
<accession>A0A6J6I6I2</accession>
<dbReference type="AlphaFoldDB" id="A0A6J6I6I2"/>
<sequence length="119" mass="12673">MVRTMSVLLSELLIPGWAQGLDAKIGISDISNADYDLPCHSAEPDTFFADDNATITYAKSLCGTCPLKAACLEGALSRGEPAGVWGGELFDNGEVIAARRTVGRPRLVRAFESLEELAS</sequence>
<dbReference type="Pfam" id="PF02467">
    <property type="entry name" value="Whib"/>
    <property type="match status" value="1"/>
</dbReference>
<comment type="similarity">
    <text evidence="2">Belongs to the WhiB family.</text>
</comment>
<evidence type="ECO:0000259" key="11">
    <source>
        <dbReference type="PROSITE" id="PS51674"/>
    </source>
</evidence>
<comment type="cofactor">
    <cofactor evidence="1">
        <name>[4Fe-4S] cluster</name>
        <dbReference type="ChEBI" id="CHEBI:49883"/>
    </cofactor>
</comment>
<dbReference type="InterPro" id="IPR003482">
    <property type="entry name" value="Whib"/>
</dbReference>
<evidence type="ECO:0000256" key="7">
    <source>
        <dbReference type="ARBA" id="ARBA00023015"/>
    </source>
</evidence>
<evidence type="ECO:0000313" key="14">
    <source>
        <dbReference type="EMBL" id="CAB4616348.1"/>
    </source>
</evidence>
<dbReference type="EMBL" id="CAEZUD010000009">
    <property type="protein sequence ID" value="CAB4585764.1"/>
    <property type="molecule type" value="Genomic_DNA"/>
</dbReference>
<dbReference type="GO" id="GO:0003677">
    <property type="term" value="F:DNA binding"/>
    <property type="evidence" value="ECO:0007669"/>
    <property type="project" value="UniProtKB-KW"/>
</dbReference>
<keyword evidence="8" id="KW-0238">DNA-binding</keyword>
<dbReference type="PANTHER" id="PTHR38839:SF2">
    <property type="entry name" value="TRANSCRIPTIONAL REGULATOR WHIB7-RELATED"/>
    <property type="match status" value="1"/>
</dbReference>
<evidence type="ECO:0000256" key="5">
    <source>
        <dbReference type="ARBA" id="ARBA00023004"/>
    </source>
</evidence>
<evidence type="ECO:0000256" key="3">
    <source>
        <dbReference type="ARBA" id="ARBA00022485"/>
    </source>
</evidence>
<organism evidence="14">
    <name type="scientific">freshwater metagenome</name>
    <dbReference type="NCBI Taxonomy" id="449393"/>
    <lineage>
        <taxon>unclassified sequences</taxon>
        <taxon>metagenomes</taxon>
        <taxon>ecological metagenomes</taxon>
    </lineage>
</organism>
<evidence type="ECO:0000313" key="15">
    <source>
        <dbReference type="EMBL" id="CAB4715713.1"/>
    </source>
</evidence>
<dbReference type="GO" id="GO:0047134">
    <property type="term" value="F:protein-disulfide reductase [NAD(P)H] activity"/>
    <property type="evidence" value="ECO:0007669"/>
    <property type="project" value="TreeGrafter"/>
</dbReference>
<dbReference type="PROSITE" id="PS51674">
    <property type="entry name" value="4FE4S_WBL"/>
    <property type="match status" value="1"/>
</dbReference>
<dbReference type="InterPro" id="IPR034768">
    <property type="entry name" value="4FE4S_WBL"/>
</dbReference>
<evidence type="ECO:0000313" key="12">
    <source>
        <dbReference type="EMBL" id="CAB4530089.1"/>
    </source>
</evidence>
<reference evidence="14" key="1">
    <citation type="submission" date="2020-05" db="EMBL/GenBank/DDBJ databases">
        <authorList>
            <person name="Chiriac C."/>
            <person name="Salcher M."/>
            <person name="Ghai R."/>
            <person name="Kavagutti S V."/>
        </authorList>
    </citation>
    <scope>NUCLEOTIDE SEQUENCE</scope>
</reference>
<dbReference type="GO" id="GO:0045892">
    <property type="term" value="P:negative regulation of DNA-templated transcription"/>
    <property type="evidence" value="ECO:0007669"/>
    <property type="project" value="TreeGrafter"/>
</dbReference>
<evidence type="ECO:0000256" key="6">
    <source>
        <dbReference type="ARBA" id="ARBA00023014"/>
    </source>
</evidence>
<evidence type="ECO:0000256" key="10">
    <source>
        <dbReference type="ARBA" id="ARBA00023163"/>
    </source>
</evidence>
<dbReference type="PANTHER" id="PTHR38839">
    <property type="entry name" value="TRANSCRIPTIONAL REGULATOR WHID-RELATED"/>
    <property type="match status" value="1"/>
</dbReference>
<keyword evidence="3" id="KW-0004">4Fe-4S</keyword>
<gene>
    <name evidence="12" type="ORF">UFOPK1380_00166</name>
    <name evidence="13" type="ORF">UFOPK1778_00326</name>
    <name evidence="14" type="ORF">UFOPK1863_00732</name>
    <name evidence="15" type="ORF">UFOPK2689_00199</name>
</gene>
<dbReference type="EMBL" id="CAEZYL010000005">
    <property type="protein sequence ID" value="CAB4715713.1"/>
    <property type="molecule type" value="Genomic_DNA"/>
</dbReference>
<keyword evidence="10" id="KW-0804">Transcription</keyword>
<keyword evidence="7" id="KW-0805">Transcription regulation</keyword>
<protein>
    <submittedName>
        <fullName evidence="14">Unannotated protein</fullName>
    </submittedName>
</protein>
<keyword evidence="6" id="KW-0411">Iron-sulfur</keyword>
<dbReference type="HAMAP" id="MF_01479">
    <property type="entry name" value="WhiB"/>
    <property type="match status" value="1"/>
</dbReference>
<keyword evidence="4" id="KW-0479">Metal-binding</keyword>
<dbReference type="GO" id="GO:0051539">
    <property type="term" value="F:4 iron, 4 sulfur cluster binding"/>
    <property type="evidence" value="ECO:0007669"/>
    <property type="project" value="UniProtKB-KW"/>
</dbReference>
<dbReference type="EMBL" id="CAEZUY010000064">
    <property type="protein sequence ID" value="CAB4616348.1"/>
    <property type="molecule type" value="Genomic_DNA"/>
</dbReference>
<feature type="domain" description="4Fe-4S Wbl-type" evidence="11">
    <location>
        <begin position="38"/>
        <end position="95"/>
    </location>
</feature>
<evidence type="ECO:0000313" key="13">
    <source>
        <dbReference type="EMBL" id="CAB4585764.1"/>
    </source>
</evidence>
<dbReference type="EMBL" id="CAEZSC010000004">
    <property type="protein sequence ID" value="CAB4530089.1"/>
    <property type="molecule type" value="Genomic_DNA"/>
</dbReference>
<evidence type="ECO:0000256" key="1">
    <source>
        <dbReference type="ARBA" id="ARBA00001966"/>
    </source>
</evidence>
<evidence type="ECO:0000256" key="2">
    <source>
        <dbReference type="ARBA" id="ARBA00006597"/>
    </source>
</evidence>
<keyword evidence="9" id="KW-1015">Disulfide bond</keyword>
<keyword evidence="5" id="KW-0408">Iron</keyword>
<evidence type="ECO:0000256" key="4">
    <source>
        <dbReference type="ARBA" id="ARBA00022723"/>
    </source>
</evidence>
<proteinExistence type="inferred from homology"/>
<evidence type="ECO:0000256" key="9">
    <source>
        <dbReference type="ARBA" id="ARBA00023157"/>
    </source>
</evidence>
<evidence type="ECO:0000256" key="8">
    <source>
        <dbReference type="ARBA" id="ARBA00023125"/>
    </source>
</evidence>
<name>A0A6J6I6I2_9ZZZZ</name>